<gene>
    <name evidence="3" type="ORF">HPB48_003431</name>
</gene>
<dbReference type="InterPro" id="IPR006578">
    <property type="entry name" value="MADF-dom"/>
</dbReference>
<dbReference type="Proteomes" id="UP000821853">
    <property type="component" value="Chromosome 3"/>
</dbReference>
<dbReference type="InterPro" id="IPR039353">
    <property type="entry name" value="TF_Adf1"/>
</dbReference>
<name>A0A9J6GCR5_HAELO</name>
<dbReference type="PANTHER" id="PTHR12243:SF67">
    <property type="entry name" value="COREPRESSOR OF PANGOLIN, ISOFORM A-RELATED"/>
    <property type="match status" value="1"/>
</dbReference>
<organism evidence="3 4">
    <name type="scientific">Haemaphysalis longicornis</name>
    <name type="common">Bush tick</name>
    <dbReference type="NCBI Taxonomy" id="44386"/>
    <lineage>
        <taxon>Eukaryota</taxon>
        <taxon>Metazoa</taxon>
        <taxon>Ecdysozoa</taxon>
        <taxon>Arthropoda</taxon>
        <taxon>Chelicerata</taxon>
        <taxon>Arachnida</taxon>
        <taxon>Acari</taxon>
        <taxon>Parasitiformes</taxon>
        <taxon>Ixodida</taxon>
        <taxon>Ixodoidea</taxon>
        <taxon>Ixodidae</taxon>
        <taxon>Haemaphysalinae</taxon>
        <taxon>Haemaphysalis</taxon>
    </lineage>
</organism>
<dbReference type="VEuPathDB" id="VectorBase:HLOH_054333"/>
<reference evidence="3 4" key="1">
    <citation type="journal article" date="2020" name="Cell">
        <title>Large-Scale Comparative Analyses of Tick Genomes Elucidate Their Genetic Diversity and Vector Capacities.</title>
        <authorList>
            <consortium name="Tick Genome and Microbiome Consortium (TIGMIC)"/>
            <person name="Jia N."/>
            <person name="Wang J."/>
            <person name="Shi W."/>
            <person name="Du L."/>
            <person name="Sun Y."/>
            <person name="Zhan W."/>
            <person name="Jiang J.F."/>
            <person name="Wang Q."/>
            <person name="Zhang B."/>
            <person name="Ji P."/>
            <person name="Bell-Sakyi L."/>
            <person name="Cui X.M."/>
            <person name="Yuan T.T."/>
            <person name="Jiang B.G."/>
            <person name="Yang W.F."/>
            <person name="Lam T.T."/>
            <person name="Chang Q.C."/>
            <person name="Ding S.J."/>
            <person name="Wang X.J."/>
            <person name="Zhu J.G."/>
            <person name="Ruan X.D."/>
            <person name="Zhao L."/>
            <person name="Wei J.T."/>
            <person name="Ye R.Z."/>
            <person name="Que T.C."/>
            <person name="Du C.H."/>
            <person name="Zhou Y.H."/>
            <person name="Cheng J.X."/>
            <person name="Dai P.F."/>
            <person name="Guo W.B."/>
            <person name="Han X.H."/>
            <person name="Huang E.J."/>
            <person name="Li L.F."/>
            <person name="Wei W."/>
            <person name="Gao Y.C."/>
            <person name="Liu J.Z."/>
            <person name="Shao H.Z."/>
            <person name="Wang X."/>
            <person name="Wang C.C."/>
            <person name="Yang T.C."/>
            <person name="Huo Q.B."/>
            <person name="Li W."/>
            <person name="Chen H.Y."/>
            <person name="Chen S.E."/>
            <person name="Zhou L.G."/>
            <person name="Ni X.B."/>
            <person name="Tian J.H."/>
            <person name="Sheng Y."/>
            <person name="Liu T."/>
            <person name="Pan Y.S."/>
            <person name="Xia L.Y."/>
            <person name="Li J."/>
            <person name="Zhao F."/>
            <person name="Cao W.C."/>
        </authorList>
    </citation>
    <scope>NUCLEOTIDE SEQUENCE [LARGE SCALE GENOMIC DNA]</scope>
    <source>
        <strain evidence="3">HaeL-2018</strain>
    </source>
</reference>
<feature type="region of interest" description="Disordered" evidence="1">
    <location>
        <begin position="191"/>
        <end position="231"/>
    </location>
</feature>
<dbReference type="AlphaFoldDB" id="A0A9J6GCR5"/>
<dbReference type="PANTHER" id="PTHR12243">
    <property type="entry name" value="MADF DOMAIN TRANSCRIPTION FACTOR"/>
    <property type="match status" value="1"/>
</dbReference>
<accession>A0A9J6GCR5</accession>
<comment type="caution">
    <text evidence="3">The sequence shown here is derived from an EMBL/GenBank/DDBJ whole genome shotgun (WGS) entry which is preliminary data.</text>
</comment>
<dbReference type="EMBL" id="JABSTR010000005">
    <property type="protein sequence ID" value="KAH9372224.1"/>
    <property type="molecule type" value="Genomic_DNA"/>
</dbReference>
<evidence type="ECO:0000313" key="3">
    <source>
        <dbReference type="EMBL" id="KAH9372224.1"/>
    </source>
</evidence>
<sequence>MAEWNDDQVRYFVSLVEQFPTLWDSSRSDFCDSMKKRSIWGNIVDEMSLRYPENGPYTPDGLKGVFSNKRCTFRKERKKVRKTTSGQPASECYAGKWAFYSAMQFLDAVPEPNHRISSGDYCSSARSAVEVLYFYALLPLSMSKTKFQERTECSYTDPPAGQTLFLQAPPDDSLVPAETHGTVEEELPALGEESLNNSPAPVNRLNPLPTPSRKRPRQARTSGPSSDDWAQRQAVLQTIAAAVQEPSEPNDAAFFFLFQKWLRLI</sequence>
<evidence type="ECO:0000259" key="2">
    <source>
        <dbReference type="PROSITE" id="PS51029"/>
    </source>
</evidence>
<evidence type="ECO:0000256" key="1">
    <source>
        <dbReference type="SAM" id="MobiDB-lite"/>
    </source>
</evidence>
<dbReference type="Pfam" id="PF10545">
    <property type="entry name" value="MADF_DNA_bdg"/>
    <property type="match status" value="1"/>
</dbReference>
<feature type="domain" description="MADF" evidence="2">
    <location>
        <begin position="11"/>
        <end position="111"/>
    </location>
</feature>
<dbReference type="SMART" id="SM00595">
    <property type="entry name" value="MADF"/>
    <property type="match status" value="1"/>
</dbReference>
<keyword evidence="4" id="KW-1185">Reference proteome</keyword>
<dbReference type="OrthoDB" id="6500111at2759"/>
<protein>
    <recommendedName>
        <fullName evidence="2">MADF domain-containing protein</fullName>
    </recommendedName>
</protein>
<dbReference type="OMA" id="AGEMNEN"/>
<evidence type="ECO:0000313" key="4">
    <source>
        <dbReference type="Proteomes" id="UP000821853"/>
    </source>
</evidence>
<dbReference type="PROSITE" id="PS51029">
    <property type="entry name" value="MADF"/>
    <property type="match status" value="1"/>
</dbReference>
<proteinExistence type="predicted"/>